<dbReference type="InterPro" id="IPR013087">
    <property type="entry name" value="Znf_C2H2_type"/>
</dbReference>
<dbReference type="FunFam" id="3.30.160.60:FF:002460">
    <property type="entry name" value="Zgc:174574"/>
    <property type="match status" value="1"/>
</dbReference>
<feature type="domain" description="C2H2-type" evidence="6">
    <location>
        <begin position="167"/>
        <end position="194"/>
    </location>
</feature>
<accession>A0A226DJD0</accession>
<dbReference type="OrthoDB" id="6077919at2759"/>
<comment type="caution">
    <text evidence="7">The sequence shown here is derived from an EMBL/GenBank/DDBJ whole genome shotgun (WGS) entry which is preliminary data.</text>
</comment>
<evidence type="ECO:0000256" key="5">
    <source>
        <dbReference type="PROSITE-ProRule" id="PRU00042"/>
    </source>
</evidence>
<dbReference type="PANTHER" id="PTHR24409">
    <property type="entry name" value="ZINC FINGER PROTEIN 142"/>
    <property type="match status" value="1"/>
</dbReference>
<dbReference type="Pfam" id="PF13894">
    <property type="entry name" value="zf-C2H2_4"/>
    <property type="match status" value="1"/>
</dbReference>
<dbReference type="Proteomes" id="UP000198287">
    <property type="component" value="Unassembled WGS sequence"/>
</dbReference>
<feature type="domain" description="C2H2-type" evidence="6">
    <location>
        <begin position="226"/>
        <end position="254"/>
    </location>
</feature>
<reference evidence="7 8" key="1">
    <citation type="submission" date="2015-12" db="EMBL/GenBank/DDBJ databases">
        <title>The genome of Folsomia candida.</title>
        <authorList>
            <person name="Faddeeva A."/>
            <person name="Derks M.F."/>
            <person name="Anvar Y."/>
            <person name="Smit S."/>
            <person name="Van Straalen N."/>
            <person name="Roelofs D."/>
        </authorList>
    </citation>
    <scope>NUCLEOTIDE SEQUENCE [LARGE SCALE GENOMIC DNA]</scope>
    <source>
        <strain evidence="7 8">VU population</strain>
        <tissue evidence="7">Whole body</tissue>
    </source>
</reference>
<dbReference type="Pfam" id="PF00096">
    <property type="entry name" value="zf-C2H2"/>
    <property type="match status" value="5"/>
</dbReference>
<feature type="domain" description="C2H2-type" evidence="6">
    <location>
        <begin position="104"/>
        <end position="132"/>
    </location>
</feature>
<keyword evidence="8" id="KW-1185">Reference proteome</keyword>
<feature type="domain" description="C2H2-type" evidence="6">
    <location>
        <begin position="313"/>
        <end position="340"/>
    </location>
</feature>
<dbReference type="PANTHER" id="PTHR24409:SF434">
    <property type="entry name" value="FI01124P-RELATED"/>
    <property type="match status" value="1"/>
</dbReference>
<evidence type="ECO:0000256" key="3">
    <source>
        <dbReference type="ARBA" id="ARBA00022771"/>
    </source>
</evidence>
<dbReference type="SMART" id="SM00355">
    <property type="entry name" value="ZnF_C2H2"/>
    <property type="match status" value="10"/>
</dbReference>
<sequence>MCQILTHFGIKLNLDNHINFLWIHKYLNPHAQQIPRISMDLNPGKKWEYSKCSKTFKTNDKLTTHMVTHEPDAKVKCEVCGKTYKDRRALSFHMSRLHTNRKRPKCDTCHRVFFDSKKLRRHINTIHSTKERSRFPCTFPGCEKTYLNKSDVVKHVKTEHAENPVQFPCTLCGYEFKTRDSLERHILSHTTEKTYNCATCGRSFAQKGTMKRHEMTHLDKFVRDVLQCDLCPQTFLTKNGLQGHIRVAHENRRNYPCAFCDKRFSKSANLRSHVEAIHVTNKERIHSCDKCEYRSHSKHNLTRHRMRHDAARYGCYFCGKKFVTSHELVRHCRVHTLEKLRV</sequence>
<evidence type="ECO:0000259" key="6">
    <source>
        <dbReference type="PROSITE" id="PS50157"/>
    </source>
</evidence>
<evidence type="ECO:0000256" key="4">
    <source>
        <dbReference type="ARBA" id="ARBA00022833"/>
    </source>
</evidence>
<feature type="domain" description="C2H2-type" evidence="6">
    <location>
        <begin position="135"/>
        <end position="164"/>
    </location>
</feature>
<dbReference type="GO" id="GO:0000977">
    <property type="term" value="F:RNA polymerase II transcription regulatory region sequence-specific DNA binding"/>
    <property type="evidence" value="ECO:0007669"/>
    <property type="project" value="TreeGrafter"/>
</dbReference>
<proteinExistence type="predicted"/>
<dbReference type="InterPro" id="IPR036236">
    <property type="entry name" value="Znf_C2H2_sf"/>
</dbReference>
<dbReference type="Gene3D" id="3.30.160.60">
    <property type="entry name" value="Classic Zinc Finger"/>
    <property type="match status" value="6"/>
</dbReference>
<name>A0A226DJD0_FOLCA</name>
<dbReference type="GO" id="GO:0008270">
    <property type="term" value="F:zinc ion binding"/>
    <property type="evidence" value="ECO:0007669"/>
    <property type="project" value="UniProtKB-KW"/>
</dbReference>
<evidence type="ECO:0000256" key="2">
    <source>
        <dbReference type="ARBA" id="ARBA00022737"/>
    </source>
</evidence>
<dbReference type="PROSITE" id="PS50157">
    <property type="entry name" value="ZINC_FINGER_C2H2_2"/>
    <property type="match status" value="8"/>
</dbReference>
<evidence type="ECO:0000313" key="7">
    <source>
        <dbReference type="EMBL" id="OXA45230.1"/>
    </source>
</evidence>
<dbReference type="AlphaFoldDB" id="A0A226DJD0"/>
<protein>
    <submittedName>
        <fullName evidence="7">Zinc finger imprinted 3</fullName>
    </submittedName>
</protein>
<dbReference type="OMA" id="QIPRISM"/>
<gene>
    <name evidence="7" type="ORF">Fcan01_20154</name>
</gene>
<dbReference type="PROSITE" id="PS00028">
    <property type="entry name" value="ZINC_FINGER_C2H2_1"/>
    <property type="match status" value="8"/>
</dbReference>
<dbReference type="GO" id="GO:0000981">
    <property type="term" value="F:DNA-binding transcription factor activity, RNA polymerase II-specific"/>
    <property type="evidence" value="ECO:0007669"/>
    <property type="project" value="TreeGrafter"/>
</dbReference>
<dbReference type="EMBL" id="LNIX01000018">
    <property type="protein sequence ID" value="OXA45230.1"/>
    <property type="molecule type" value="Genomic_DNA"/>
</dbReference>
<keyword evidence="2" id="KW-0677">Repeat</keyword>
<keyword evidence="1" id="KW-0479">Metal-binding</keyword>
<dbReference type="GO" id="GO:0005634">
    <property type="term" value="C:nucleus"/>
    <property type="evidence" value="ECO:0007669"/>
    <property type="project" value="TreeGrafter"/>
</dbReference>
<feature type="domain" description="C2H2-type" evidence="6">
    <location>
        <begin position="255"/>
        <end position="283"/>
    </location>
</feature>
<organism evidence="7 8">
    <name type="scientific">Folsomia candida</name>
    <name type="common">Springtail</name>
    <dbReference type="NCBI Taxonomy" id="158441"/>
    <lineage>
        <taxon>Eukaryota</taxon>
        <taxon>Metazoa</taxon>
        <taxon>Ecdysozoa</taxon>
        <taxon>Arthropoda</taxon>
        <taxon>Hexapoda</taxon>
        <taxon>Collembola</taxon>
        <taxon>Entomobryomorpha</taxon>
        <taxon>Isotomoidea</taxon>
        <taxon>Isotomidae</taxon>
        <taxon>Proisotominae</taxon>
        <taxon>Folsomia</taxon>
    </lineage>
</organism>
<keyword evidence="4" id="KW-0862">Zinc</keyword>
<feature type="domain" description="C2H2-type" evidence="6">
    <location>
        <begin position="195"/>
        <end position="217"/>
    </location>
</feature>
<keyword evidence="3 5" id="KW-0863">Zinc-finger</keyword>
<evidence type="ECO:0000256" key="1">
    <source>
        <dbReference type="ARBA" id="ARBA00022723"/>
    </source>
</evidence>
<dbReference type="SUPFAM" id="SSF57667">
    <property type="entry name" value="beta-beta-alpha zinc fingers"/>
    <property type="match status" value="6"/>
</dbReference>
<evidence type="ECO:0000313" key="8">
    <source>
        <dbReference type="Proteomes" id="UP000198287"/>
    </source>
</evidence>
<feature type="domain" description="C2H2-type" evidence="6">
    <location>
        <begin position="75"/>
        <end position="103"/>
    </location>
</feature>